<dbReference type="InterPro" id="IPR027417">
    <property type="entry name" value="P-loop_NTPase"/>
</dbReference>
<dbReference type="EMBL" id="CAEZWT010000015">
    <property type="protein sequence ID" value="CAB4663793.1"/>
    <property type="molecule type" value="Genomic_DNA"/>
</dbReference>
<evidence type="ECO:0000313" key="10">
    <source>
        <dbReference type="EMBL" id="CAB4663793.1"/>
    </source>
</evidence>
<evidence type="ECO:0000259" key="9">
    <source>
        <dbReference type="Pfam" id="PF02463"/>
    </source>
</evidence>
<dbReference type="Gene3D" id="3.40.50.300">
    <property type="entry name" value="P-loop containing nucleotide triphosphate hydrolases"/>
    <property type="match status" value="1"/>
</dbReference>
<dbReference type="CDD" id="cd03242">
    <property type="entry name" value="ABC_RecF"/>
    <property type="match status" value="1"/>
</dbReference>
<evidence type="ECO:0000256" key="6">
    <source>
        <dbReference type="ARBA" id="ARBA00022741"/>
    </source>
</evidence>
<dbReference type="InterPro" id="IPR042174">
    <property type="entry name" value="RecF_2"/>
</dbReference>
<evidence type="ECO:0000313" key="14">
    <source>
        <dbReference type="EMBL" id="CAB5063459.1"/>
    </source>
</evidence>
<organism evidence="10">
    <name type="scientific">freshwater metagenome</name>
    <dbReference type="NCBI Taxonomy" id="449393"/>
    <lineage>
        <taxon>unclassified sequences</taxon>
        <taxon>metagenomes</taxon>
        <taxon>ecological metagenomes</taxon>
    </lineage>
</organism>
<keyword evidence="8" id="KW-0238">DNA-binding</keyword>
<evidence type="ECO:0000313" key="11">
    <source>
        <dbReference type="EMBL" id="CAB4757665.1"/>
    </source>
</evidence>
<dbReference type="GO" id="GO:0006302">
    <property type="term" value="P:double-strand break repair"/>
    <property type="evidence" value="ECO:0007669"/>
    <property type="project" value="TreeGrafter"/>
</dbReference>
<evidence type="ECO:0000256" key="8">
    <source>
        <dbReference type="ARBA" id="ARBA00023125"/>
    </source>
</evidence>
<dbReference type="Pfam" id="PF02463">
    <property type="entry name" value="SMC_N"/>
    <property type="match status" value="1"/>
</dbReference>
<dbReference type="SUPFAM" id="SSF52540">
    <property type="entry name" value="P-loop containing nucleoside triphosphate hydrolases"/>
    <property type="match status" value="1"/>
</dbReference>
<keyword evidence="6" id="KW-0547">Nucleotide-binding</keyword>
<keyword evidence="5" id="KW-0235">DNA replication</keyword>
<evidence type="ECO:0000256" key="2">
    <source>
        <dbReference type="ARBA" id="ARBA00008016"/>
    </source>
</evidence>
<dbReference type="Gene3D" id="1.20.1050.90">
    <property type="entry name" value="RecF/RecN/SMC, N-terminal domain"/>
    <property type="match status" value="1"/>
</dbReference>
<dbReference type="InterPro" id="IPR003395">
    <property type="entry name" value="RecF/RecN/SMC_N"/>
</dbReference>
<dbReference type="InterPro" id="IPR018078">
    <property type="entry name" value="DNA-binding_RecF_CS"/>
</dbReference>
<evidence type="ECO:0000313" key="13">
    <source>
        <dbReference type="EMBL" id="CAB4932467.1"/>
    </source>
</evidence>
<dbReference type="GO" id="GO:0003697">
    <property type="term" value="F:single-stranded DNA binding"/>
    <property type="evidence" value="ECO:0007669"/>
    <property type="project" value="InterPro"/>
</dbReference>
<evidence type="ECO:0000256" key="5">
    <source>
        <dbReference type="ARBA" id="ARBA00022705"/>
    </source>
</evidence>
<dbReference type="PANTHER" id="PTHR32182:SF0">
    <property type="entry name" value="DNA REPLICATION AND REPAIR PROTEIN RECF"/>
    <property type="match status" value="1"/>
</dbReference>
<dbReference type="InterPro" id="IPR001238">
    <property type="entry name" value="DNA-binding_RecF"/>
</dbReference>
<comment type="subcellular location">
    <subcellularLocation>
        <location evidence="1">Cytoplasm</location>
    </subcellularLocation>
</comment>
<keyword evidence="7" id="KW-0067">ATP-binding</keyword>
<sequence>MRINKLSLTNFRSYKELELNLTNGATTFIGSNGSGKTNIVEAIIYLSFLSSHRVSQNQPLIALGSDQAIIRCEIEKEERTLQIDLEINANKTNRARINQNPVRSQREILGACQCVYFSPEDLDLVRGDPSTRRDFLDRLLVTQSPRIAGVISDYERIVKQRNSLLKTRAPKNSLIPWNEQLVNIGAVLTTERILLTQTLNPYVSESYAKLNEVKPAWIAYKTTLEGATTDLDKNKEIYTQLLEEVQYQEIERGTTLIGPHRDDLVLHLGDFPAKGYASHGESWSMAISLRLGSFNLLRSQGAEPILILDDVFAELDTERREHLMQSTQLAEQTIITAAVESDLPATLQTVKYYVHQGRVTKAGK</sequence>
<reference evidence="10" key="1">
    <citation type="submission" date="2020-05" db="EMBL/GenBank/DDBJ databases">
        <authorList>
            <person name="Chiriac C."/>
            <person name="Salcher M."/>
            <person name="Ghai R."/>
            <person name="Kavagutti S V."/>
        </authorList>
    </citation>
    <scope>NUCLEOTIDE SEQUENCE</scope>
</reference>
<keyword evidence="4" id="KW-0963">Cytoplasm</keyword>
<evidence type="ECO:0000256" key="3">
    <source>
        <dbReference type="ARBA" id="ARBA00020170"/>
    </source>
</evidence>
<feature type="domain" description="RecF/RecN/SMC N-terminal" evidence="9">
    <location>
        <begin position="3"/>
        <end position="354"/>
    </location>
</feature>
<dbReference type="GO" id="GO:0005737">
    <property type="term" value="C:cytoplasm"/>
    <property type="evidence" value="ECO:0007669"/>
    <property type="project" value="UniProtKB-SubCell"/>
</dbReference>
<dbReference type="GO" id="GO:0006260">
    <property type="term" value="P:DNA replication"/>
    <property type="evidence" value="ECO:0007669"/>
    <property type="project" value="UniProtKB-KW"/>
</dbReference>
<dbReference type="EMBL" id="CAFBLE010000015">
    <property type="protein sequence ID" value="CAB4875781.1"/>
    <property type="molecule type" value="Genomic_DNA"/>
</dbReference>
<dbReference type="PANTHER" id="PTHR32182">
    <property type="entry name" value="DNA REPLICATION AND REPAIR PROTEIN RECF"/>
    <property type="match status" value="1"/>
</dbReference>
<dbReference type="EMBL" id="CAFBMV010000014">
    <property type="protein sequence ID" value="CAB4932467.1"/>
    <property type="molecule type" value="Genomic_DNA"/>
</dbReference>
<name>A0A6J6LTI8_9ZZZZ</name>
<evidence type="ECO:0000313" key="12">
    <source>
        <dbReference type="EMBL" id="CAB4875781.1"/>
    </source>
</evidence>
<dbReference type="EMBL" id="CAFBQL010000011">
    <property type="protein sequence ID" value="CAB5063459.1"/>
    <property type="molecule type" value="Genomic_DNA"/>
</dbReference>
<protein>
    <recommendedName>
        <fullName evidence="3">DNA replication and repair protein RecF</fullName>
    </recommendedName>
</protein>
<dbReference type="EMBL" id="CAEZZC010000019">
    <property type="protein sequence ID" value="CAB4757665.1"/>
    <property type="molecule type" value="Genomic_DNA"/>
</dbReference>
<accession>A0A6J6LTI8</accession>
<comment type="similarity">
    <text evidence="2">Belongs to the RecF family.</text>
</comment>
<dbReference type="NCBIfam" id="TIGR00611">
    <property type="entry name" value="recf"/>
    <property type="match status" value="1"/>
</dbReference>
<evidence type="ECO:0000256" key="7">
    <source>
        <dbReference type="ARBA" id="ARBA00022840"/>
    </source>
</evidence>
<dbReference type="GO" id="GO:0005524">
    <property type="term" value="F:ATP binding"/>
    <property type="evidence" value="ECO:0007669"/>
    <property type="project" value="UniProtKB-KW"/>
</dbReference>
<dbReference type="PROSITE" id="PS00617">
    <property type="entry name" value="RECF_1"/>
    <property type="match status" value="1"/>
</dbReference>
<dbReference type="HAMAP" id="MF_00365">
    <property type="entry name" value="RecF"/>
    <property type="match status" value="1"/>
</dbReference>
<gene>
    <name evidence="10" type="ORF">UFOPK2289_00712</name>
    <name evidence="11" type="ORF">UFOPK2822_01245</name>
    <name evidence="12" type="ORF">UFOPK3346_01319</name>
    <name evidence="13" type="ORF">UFOPK3670_01378</name>
    <name evidence="14" type="ORF">UFOPK4308_01326</name>
</gene>
<proteinExistence type="inferred from homology"/>
<evidence type="ECO:0000256" key="4">
    <source>
        <dbReference type="ARBA" id="ARBA00022490"/>
    </source>
</evidence>
<evidence type="ECO:0000256" key="1">
    <source>
        <dbReference type="ARBA" id="ARBA00004496"/>
    </source>
</evidence>
<dbReference type="PROSITE" id="PS00618">
    <property type="entry name" value="RECF_2"/>
    <property type="match status" value="1"/>
</dbReference>
<dbReference type="AlphaFoldDB" id="A0A6J6LTI8"/>
<dbReference type="GO" id="GO:0000731">
    <property type="term" value="P:DNA synthesis involved in DNA repair"/>
    <property type="evidence" value="ECO:0007669"/>
    <property type="project" value="TreeGrafter"/>
</dbReference>